<evidence type="ECO:0000256" key="15">
    <source>
        <dbReference type="ARBA" id="ARBA00030632"/>
    </source>
</evidence>
<reference evidence="19" key="1">
    <citation type="journal article" date="2013" name="Genetics">
        <title>The draft genome and transcriptome of Panagrellus redivivus are shaped by the harsh demands of a free-living lifestyle.</title>
        <authorList>
            <person name="Srinivasan J."/>
            <person name="Dillman A.R."/>
            <person name="Macchietto M.G."/>
            <person name="Heikkinen L."/>
            <person name="Lakso M."/>
            <person name="Fracchia K.M."/>
            <person name="Antoshechkin I."/>
            <person name="Mortazavi A."/>
            <person name="Wong G."/>
            <person name="Sternberg P.W."/>
        </authorList>
    </citation>
    <scope>NUCLEOTIDE SEQUENCE [LARGE SCALE GENOMIC DNA]</scope>
    <source>
        <strain evidence="19">MT8872</strain>
    </source>
</reference>
<dbReference type="SMART" id="SM00558">
    <property type="entry name" value="JmjC"/>
    <property type="match status" value="1"/>
</dbReference>
<dbReference type="GO" id="GO:0046872">
    <property type="term" value="F:metal ion binding"/>
    <property type="evidence" value="ECO:0007669"/>
    <property type="project" value="UniProtKB-KW"/>
</dbReference>
<feature type="compositionally biased region" description="Acidic residues" evidence="17">
    <location>
        <begin position="400"/>
        <end position="452"/>
    </location>
</feature>
<keyword evidence="13" id="KW-0804">Transcription</keyword>
<organism evidence="19 20">
    <name type="scientific">Panagrellus redivivus</name>
    <name type="common">Microworm</name>
    <dbReference type="NCBI Taxonomy" id="6233"/>
    <lineage>
        <taxon>Eukaryota</taxon>
        <taxon>Metazoa</taxon>
        <taxon>Ecdysozoa</taxon>
        <taxon>Nematoda</taxon>
        <taxon>Chromadorea</taxon>
        <taxon>Rhabditida</taxon>
        <taxon>Tylenchina</taxon>
        <taxon>Panagrolaimomorpha</taxon>
        <taxon>Panagrolaimoidea</taxon>
        <taxon>Panagrolaimidae</taxon>
        <taxon>Panagrellus</taxon>
    </lineage>
</organism>
<feature type="compositionally biased region" description="Acidic residues" evidence="17">
    <location>
        <begin position="535"/>
        <end position="606"/>
    </location>
</feature>
<feature type="compositionally biased region" description="Acidic residues" evidence="17">
    <location>
        <begin position="276"/>
        <end position="287"/>
    </location>
</feature>
<dbReference type="GO" id="GO:0005730">
    <property type="term" value="C:nucleolus"/>
    <property type="evidence" value="ECO:0007669"/>
    <property type="project" value="TreeGrafter"/>
</dbReference>
<protein>
    <recommendedName>
        <fullName evidence="5">Bifunctional lysine-specific demethylase and histidyl-hydroxylase NO66</fullName>
        <ecNumber evidence="4">1.14.11.27</ecNumber>
    </recommendedName>
    <alternativeName>
        <fullName evidence="15">Histone lysine demethylase NO66</fullName>
    </alternativeName>
</protein>
<dbReference type="InterPro" id="IPR049043">
    <property type="entry name" value="WHD_RIOX1"/>
</dbReference>
<dbReference type="Proteomes" id="UP000492821">
    <property type="component" value="Unassembled WGS sequence"/>
</dbReference>
<comment type="subcellular location">
    <subcellularLocation>
        <location evidence="2">Nucleus</location>
    </subcellularLocation>
</comment>
<comment type="similarity">
    <text evidence="3">Belongs to the ROX family. NO66 subfamily.</text>
</comment>
<evidence type="ECO:0000256" key="9">
    <source>
        <dbReference type="ARBA" id="ARBA00022964"/>
    </source>
</evidence>
<dbReference type="PANTHER" id="PTHR13096:SF8">
    <property type="entry name" value="RIBOSOMAL OXYGENASE 1"/>
    <property type="match status" value="1"/>
</dbReference>
<accession>A0A7E4W588</accession>
<evidence type="ECO:0000313" key="20">
    <source>
        <dbReference type="WBParaSite" id="Pan_g7532.t1"/>
    </source>
</evidence>
<evidence type="ECO:0000256" key="6">
    <source>
        <dbReference type="ARBA" id="ARBA00022491"/>
    </source>
</evidence>
<comment type="catalytic activity">
    <reaction evidence="16">
        <text>N(6),N(6)-dimethyl-L-lysyl(36)-[histone H3] + 2 2-oxoglutarate + 2 O2 = L-lysyl(36)-[histone H3] + 2 formaldehyde + 2 succinate + 2 CO2</text>
        <dbReference type="Rhea" id="RHEA:42032"/>
        <dbReference type="Rhea" id="RHEA-COMP:9785"/>
        <dbReference type="Rhea" id="RHEA-COMP:9787"/>
        <dbReference type="ChEBI" id="CHEBI:15379"/>
        <dbReference type="ChEBI" id="CHEBI:16526"/>
        <dbReference type="ChEBI" id="CHEBI:16810"/>
        <dbReference type="ChEBI" id="CHEBI:16842"/>
        <dbReference type="ChEBI" id="CHEBI:29969"/>
        <dbReference type="ChEBI" id="CHEBI:30031"/>
        <dbReference type="ChEBI" id="CHEBI:61976"/>
        <dbReference type="EC" id="1.14.11.27"/>
    </reaction>
</comment>
<feature type="compositionally biased region" description="Polar residues" evidence="17">
    <location>
        <begin position="23"/>
        <end position="65"/>
    </location>
</feature>
<keyword evidence="19" id="KW-1185">Reference proteome</keyword>
<evidence type="ECO:0000256" key="14">
    <source>
        <dbReference type="ARBA" id="ARBA00023242"/>
    </source>
</evidence>
<keyword evidence="8" id="KW-0156">Chromatin regulator</keyword>
<dbReference type="AlphaFoldDB" id="A0A7E4W588"/>
<keyword evidence="6" id="KW-0678">Repressor</keyword>
<feature type="compositionally biased region" description="Acidic residues" evidence="17">
    <location>
        <begin position="517"/>
        <end position="527"/>
    </location>
</feature>
<evidence type="ECO:0000256" key="10">
    <source>
        <dbReference type="ARBA" id="ARBA00023002"/>
    </source>
</evidence>
<evidence type="ECO:0000259" key="18">
    <source>
        <dbReference type="PROSITE" id="PS51184"/>
    </source>
</evidence>
<dbReference type="PROSITE" id="PS51184">
    <property type="entry name" value="JMJC"/>
    <property type="match status" value="1"/>
</dbReference>
<evidence type="ECO:0000256" key="1">
    <source>
        <dbReference type="ARBA" id="ARBA00001954"/>
    </source>
</evidence>
<evidence type="ECO:0000313" key="19">
    <source>
        <dbReference type="Proteomes" id="UP000492821"/>
    </source>
</evidence>
<sequence length="1105" mass="122665">MVRRPKTRSQQRADLSPMVVDLDSSNSASGRENRDISNGTASSSARRQNGNNGKVEATTPTSAKAKQNGKPKPSTDSTPDVSLLVDSDDAAPSSSKKKKKKIIDSDETSEVETTPTSSKKGKKSVIVDESPDVIDLDETVESTSSSKRKRRSKKAKQDQATPNGSAHNVENAGNTPLSTYNTSNAGNTPKANGKPAQNGTSRKLSFEDDDEPMDSSIIDPADVDESVDTPSKRKRRRNKKKRHSTAGAGGDAAAPAEDEPVEEVLTNGAKKLKAAEEDEKTDSDEEPAPSNPRKRKAAQRAQNKLALVPAHQRKDDTDPDDTSYFVESPDEDGQPKRARIEEPSEDESDEFHGQYFNADSIRAELNALFNGGDAFRESDVSSDEDLNTSQDTNGDRPDAGYEDSDDIEMELTDSDDPDGLIDDEAEDADEGEDSDESSESLLWDDDGEDDAIYDLNDIGLYSGNDDEISSGDDMFNNTDDEVDNAISTIRPRSNQDGPTEIILDHLYEQGIGHTSDESSDEAEDGEAEVTGPVDDLQEEELEEADDADLHEDDDSGEDLDGFIVDEGELEFLSDGGSGEDAEDEDSSEDTDEDIDMDSEDEADPNDVSDCYKVGEKFKFDVEGYQVHKDRGLLVSVGRTSAPKAKDGPMKVFSFNTELDENSVTVAKNAFNWMIAPAHMETFFSNIFQRRVFHIARRDKKFYDGLFSSDALLRIIQENDLKYGNNINVALYTQSGGRETHNPEGRVFAHQIKQFVEAGMSIQCINPQSYSDTIWYLCEVLQEMTNNFVGANTYLTPADSAGFAPHWDEVDAFVLQTEGSKRWRVWAPLDGDEALPDESSRNFTEQEMKSRDVVWEGTLHAGDMLYIPRGFYHAAYSMAEEHSLHVTVSFCHNVTFTHLLKGITDEVWHSVRQSRLLARRSVPPHFLEMNGVANLDYDSKYDEQMLPVINTILEDLVDTYREAVPSAVDNLALEFYRQALPPMLSPEEAEASIHGSAGLKMFEDSPLTISRMKEIRFIRMHAQRLLYQTEDDPFIVHRMSNSRVLSENTEPQTIKIETKMVDGVLTLFKEYPGWIKVKDLGCGKHVNIELANLLFQAGLIMVREAK</sequence>
<dbReference type="Pfam" id="PF21233">
    <property type="entry name" value="WHD_RIOX1"/>
    <property type="match status" value="1"/>
</dbReference>
<feature type="region of interest" description="Disordered" evidence="17">
    <location>
        <begin position="1"/>
        <end position="357"/>
    </location>
</feature>
<evidence type="ECO:0000256" key="17">
    <source>
        <dbReference type="SAM" id="MobiDB-lite"/>
    </source>
</evidence>
<evidence type="ECO:0000256" key="11">
    <source>
        <dbReference type="ARBA" id="ARBA00023004"/>
    </source>
</evidence>
<name>A0A7E4W588_PANRE</name>
<feature type="domain" description="JmjC" evidence="18">
    <location>
        <begin position="765"/>
        <end position="906"/>
    </location>
</feature>
<dbReference type="GO" id="GO:0032453">
    <property type="term" value="F:histone H3K4 demethylase activity"/>
    <property type="evidence" value="ECO:0007669"/>
    <property type="project" value="TreeGrafter"/>
</dbReference>
<dbReference type="EC" id="1.14.11.27" evidence="4"/>
<feature type="compositionally biased region" description="Polar residues" evidence="17">
    <location>
        <begin position="158"/>
        <end position="203"/>
    </location>
</feature>
<keyword evidence="12" id="KW-0805">Transcription regulation</keyword>
<feature type="region of interest" description="Disordered" evidence="17">
    <location>
        <begin position="373"/>
        <end position="607"/>
    </location>
</feature>
<dbReference type="InterPro" id="IPR003347">
    <property type="entry name" value="JmjC_dom"/>
</dbReference>
<dbReference type="PANTHER" id="PTHR13096">
    <property type="entry name" value="MINA53 MYC INDUCED NUCLEAR ANTIGEN"/>
    <property type="match status" value="1"/>
</dbReference>
<dbReference type="Gene3D" id="3.90.930.40">
    <property type="match status" value="1"/>
</dbReference>
<keyword evidence="10" id="KW-0560">Oxidoreductase</keyword>
<keyword evidence="7" id="KW-0479">Metal-binding</keyword>
<keyword evidence="11" id="KW-0408">Iron</keyword>
<feature type="compositionally biased region" description="Acidic residues" evidence="17">
    <location>
        <begin position="129"/>
        <end position="140"/>
    </location>
</feature>
<proteinExistence type="inferred from homology"/>
<evidence type="ECO:0000256" key="5">
    <source>
        <dbReference type="ARBA" id="ARBA00014940"/>
    </source>
</evidence>
<evidence type="ECO:0000256" key="13">
    <source>
        <dbReference type="ARBA" id="ARBA00023163"/>
    </source>
</evidence>
<reference evidence="20" key="2">
    <citation type="submission" date="2020-10" db="UniProtKB">
        <authorList>
            <consortium name="WormBaseParasite"/>
        </authorList>
    </citation>
    <scope>IDENTIFICATION</scope>
</reference>
<dbReference type="GO" id="GO:0140680">
    <property type="term" value="F:histone H3K36me/H3K36me2 demethylase activity"/>
    <property type="evidence" value="ECO:0007669"/>
    <property type="project" value="UniProtKB-EC"/>
</dbReference>
<dbReference type="InterPro" id="IPR039994">
    <property type="entry name" value="NO66-like"/>
</dbReference>
<comment type="cofactor">
    <cofactor evidence="1">
        <name>Fe(2+)</name>
        <dbReference type="ChEBI" id="CHEBI:29033"/>
    </cofactor>
</comment>
<feature type="compositionally biased region" description="Polar residues" evidence="17">
    <location>
        <begin position="485"/>
        <end position="497"/>
    </location>
</feature>
<evidence type="ECO:0000256" key="16">
    <source>
        <dbReference type="ARBA" id="ARBA00047915"/>
    </source>
</evidence>
<dbReference type="Gene3D" id="2.60.120.650">
    <property type="entry name" value="Cupin"/>
    <property type="match status" value="1"/>
</dbReference>
<evidence type="ECO:0000256" key="3">
    <source>
        <dbReference type="ARBA" id="ARBA00010309"/>
    </source>
</evidence>
<evidence type="ECO:0000256" key="4">
    <source>
        <dbReference type="ARBA" id="ARBA00013246"/>
    </source>
</evidence>
<evidence type="ECO:0000256" key="7">
    <source>
        <dbReference type="ARBA" id="ARBA00022723"/>
    </source>
</evidence>
<dbReference type="Pfam" id="PF08007">
    <property type="entry name" value="JmjC_2"/>
    <property type="match status" value="1"/>
</dbReference>
<feature type="compositionally biased region" description="Basic residues" evidence="17">
    <location>
        <begin position="232"/>
        <end position="244"/>
    </location>
</feature>
<keyword evidence="9" id="KW-0223">Dioxygenase</keyword>
<feature type="compositionally biased region" description="Basic and acidic residues" evidence="17">
    <location>
        <begin position="333"/>
        <end position="342"/>
    </location>
</feature>
<dbReference type="SUPFAM" id="SSF51197">
    <property type="entry name" value="Clavaminate synthase-like"/>
    <property type="match status" value="1"/>
</dbReference>
<evidence type="ECO:0000256" key="12">
    <source>
        <dbReference type="ARBA" id="ARBA00023015"/>
    </source>
</evidence>
<dbReference type="WBParaSite" id="Pan_g7532.t1">
    <property type="protein sequence ID" value="Pan_g7532.t1"/>
    <property type="gene ID" value="Pan_g7532"/>
</dbReference>
<keyword evidence="14" id="KW-0539">Nucleus</keyword>
<evidence type="ECO:0000256" key="8">
    <source>
        <dbReference type="ARBA" id="ARBA00022853"/>
    </source>
</evidence>
<evidence type="ECO:0000256" key="2">
    <source>
        <dbReference type="ARBA" id="ARBA00004123"/>
    </source>
</evidence>